<evidence type="ECO:0000313" key="1">
    <source>
        <dbReference type="EMBL" id="GEU81895.1"/>
    </source>
</evidence>
<organism evidence="1">
    <name type="scientific">Tanacetum cinerariifolium</name>
    <name type="common">Dalmatian daisy</name>
    <name type="synonym">Chrysanthemum cinerariifolium</name>
    <dbReference type="NCBI Taxonomy" id="118510"/>
    <lineage>
        <taxon>Eukaryota</taxon>
        <taxon>Viridiplantae</taxon>
        <taxon>Streptophyta</taxon>
        <taxon>Embryophyta</taxon>
        <taxon>Tracheophyta</taxon>
        <taxon>Spermatophyta</taxon>
        <taxon>Magnoliopsida</taxon>
        <taxon>eudicotyledons</taxon>
        <taxon>Gunneridae</taxon>
        <taxon>Pentapetalae</taxon>
        <taxon>asterids</taxon>
        <taxon>campanulids</taxon>
        <taxon>Asterales</taxon>
        <taxon>Asteraceae</taxon>
        <taxon>Asteroideae</taxon>
        <taxon>Anthemideae</taxon>
        <taxon>Anthemidinae</taxon>
        <taxon>Tanacetum</taxon>
    </lineage>
</organism>
<protein>
    <submittedName>
        <fullName evidence="1">Uncharacterized protein</fullName>
    </submittedName>
</protein>
<sequence length="160" mass="18382">MYKMKCDTIFHGWKVVFILETCLEVWTYKWVKTQPDTPLSTGFAAVLAVLKLERLKADRARMYEEASKIEWCPSEIILDDLLALDSIVRFDLSDRRLEQTDTFSISTDSDNETTGNRHPEDFSLSTLCTELEIPSLHPSDAWQTLIIRADPVEPLSVLDQ</sequence>
<dbReference type="EMBL" id="BKCJ010008375">
    <property type="protein sequence ID" value="GEU81895.1"/>
    <property type="molecule type" value="Genomic_DNA"/>
</dbReference>
<reference evidence="1" key="1">
    <citation type="journal article" date="2019" name="Sci. Rep.">
        <title>Draft genome of Tanacetum cinerariifolium, the natural source of mosquito coil.</title>
        <authorList>
            <person name="Yamashiro T."/>
            <person name="Shiraishi A."/>
            <person name="Satake H."/>
            <person name="Nakayama K."/>
        </authorList>
    </citation>
    <scope>NUCLEOTIDE SEQUENCE</scope>
</reference>
<dbReference type="AlphaFoldDB" id="A0A6L2NB86"/>
<gene>
    <name evidence="1" type="ORF">Tci_053873</name>
</gene>
<comment type="caution">
    <text evidence="1">The sequence shown here is derived from an EMBL/GenBank/DDBJ whole genome shotgun (WGS) entry which is preliminary data.</text>
</comment>
<accession>A0A6L2NB86</accession>
<proteinExistence type="predicted"/>
<name>A0A6L2NB86_TANCI</name>